<dbReference type="PANTHER" id="PTHR45676:SF177">
    <property type="entry name" value="RING-TYPE E3 UBIQUITIN TRANSFERASE"/>
    <property type="match status" value="1"/>
</dbReference>
<accession>A0A151QWD3</accession>
<feature type="domain" description="RING-type" evidence="3">
    <location>
        <begin position="69"/>
        <end position="111"/>
    </location>
</feature>
<feature type="chain" id="PRO_5007587557" evidence="2">
    <location>
        <begin position="20"/>
        <end position="151"/>
    </location>
</feature>
<dbReference type="InterPro" id="IPR001841">
    <property type="entry name" value="Znf_RING"/>
</dbReference>
<evidence type="ECO:0000259" key="3">
    <source>
        <dbReference type="PROSITE" id="PS50089"/>
    </source>
</evidence>
<dbReference type="AlphaFoldDB" id="A0A151QWD3"/>
<keyword evidence="1" id="KW-0863">Zinc-finger</keyword>
<feature type="signal peptide" evidence="2">
    <location>
        <begin position="1"/>
        <end position="19"/>
    </location>
</feature>
<dbReference type="PROSITE" id="PS50089">
    <property type="entry name" value="ZF_RING_2"/>
    <property type="match status" value="1"/>
</dbReference>
<evidence type="ECO:0000256" key="2">
    <source>
        <dbReference type="SAM" id="SignalP"/>
    </source>
</evidence>
<dbReference type="Proteomes" id="UP000075243">
    <property type="component" value="Unassembled WGS sequence"/>
</dbReference>
<gene>
    <name evidence="4" type="ORF">KK1_044520</name>
</gene>
<organism evidence="4 5">
    <name type="scientific">Cajanus cajan</name>
    <name type="common">Pigeon pea</name>
    <name type="synonym">Cajanus indicus</name>
    <dbReference type="NCBI Taxonomy" id="3821"/>
    <lineage>
        <taxon>Eukaryota</taxon>
        <taxon>Viridiplantae</taxon>
        <taxon>Streptophyta</taxon>
        <taxon>Embryophyta</taxon>
        <taxon>Tracheophyta</taxon>
        <taxon>Spermatophyta</taxon>
        <taxon>Magnoliopsida</taxon>
        <taxon>eudicotyledons</taxon>
        <taxon>Gunneridae</taxon>
        <taxon>Pentapetalae</taxon>
        <taxon>rosids</taxon>
        <taxon>fabids</taxon>
        <taxon>Fabales</taxon>
        <taxon>Fabaceae</taxon>
        <taxon>Papilionoideae</taxon>
        <taxon>50 kb inversion clade</taxon>
        <taxon>NPAAA clade</taxon>
        <taxon>indigoferoid/millettioid clade</taxon>
        <taxon>Phaseoleae</taxon>
        <taxon>Cajanus</taxon>
    </lineage>
</organism>
<protein>
    <submittedName>
        <fullName evidence="4">RING-H2 finger protein ATL1A</fullName>
    </submittedName>
</protein>
<dbReference type="Gene3D" id="3.30.40.10">
    <property type="entry name" value="Zinc/RING finger domain, C3HC4 (zinc finger)"/>
    <property type="match status" value="1"/>
</dbReference>
<evidence type="ECO:0000256" key="1">
    <source>
        <dbReference type="PROSITE-ProRule" id="PRU00175"/>
    </source>
</evidence>
<dbReference type="CDD" id="cd16461">
    <property type="entry name" value="RING-H2_EL5-like"/>
    <property type="match status" value="1"/>
</dbReference>
<keyword evidence="1" id="KW-0862">Zinc</keyword>
<dbReference type="SMART" id="SM00184">
    <property type="entry name" value="RING"/>
    <property type="match status" value="1"/>
</dbReference>
<dbReference type="Pfam" id="PF13639">
    <property type="entry name" value="zf-RING_2"/>
    <property type="match status" value="1"/>
</dbReference>
<evidence type="ECO:0000313" key="4">
    <source>
        <dbReference type="EMBL" id="KYP34515.1"/>
    </source>
</evidence>
<dbReference type="GO" id="GO:0016567">
    <property type="term" value="P:protein ubiquitination"/>
    <property type="evidence" value="ECO:0007669"/>
    <property type="project" value="UniProtKB-UniPathway"/>
</dbReference>
<dbReference type="GO" id="GO:0008270">
    <property type="term" value="F:zinc ion binding"/>
    <property type="evidence" value="ECO:0007669"/>
    <property type="project" value="UniProtKB-KW"/>
</dbReference>
<proteinExistence type="predicted"/>
<name>A0A151QWD3_CAJCA</name>
<dbReference type="UniPathway" id="UPA00143"/>
<keyword evidence="1" id="KW-0479">Metal-binding</keyword>
<keyword evidence="5" id="KW-1185">Reference proteome</keyword>
<dbReference type="InterPro" id="IPR013083">
    <property type="entry name" value="Znf_RING/FYVE/PHD"/>
</dbReference>
<dbReference type="EMBL" id="KQ484575">
    <property type="protein sequence ID" value="KYP34515.1"/>
    <property type="molecule type" value="Genomic_DNA"/>
</dbReference>
<dbReference type="PANTHER" id="PTHR45676">
    <property type="entry name" value="RING-H2 FINGER PROTEIN ATL51-RELATED"/>
    <property type="match status" value="1"/>
</dbReference>
<dbReference type="OMA" id="HTHAMEM"/>
<reference evidence="4" key="1">
    <citation type="journal article" date="2012" name="Nat. Biotechnol.">
        <title>Draft genome sequence of pigeonpea (Cajanus cajan), an orphan legume crop of resource-poor farmers.</title>
        <authorList>
            <person name="Varshney R.K."/>
            <person name="Chen W."/>
            <person name="Li Y."/>
            <person name="Bharti A.K."/>
            <person name="Saxena R.K."/>
            <person name="Schlueter J.A."/>
            <person name="Donoghue M.T."/>
            <person name="Azam S."/>
            <person name="Fan G."/>
            <person name="Whaley A.M."/>
            <person name="Farmer A.D."/>
            <person name="Sheridan J."/>
            <person name="Iwata A."/>
            <person name="Tuteja R."/>
            <person name="Penmetsa R.V."/>
            <person name="Wu W."/>
            <person name="Upadhyaya H.D."/>
            <person name="Yang S.P."/>
            <person name="Shah T."/>
            <person name="Saxena K.B."/>
            <person name="Michael T."/>
            <person name="McCombie W.R."/>
            <person name="Yang B."/>
            <person name="Zhang G."/>
            <person name="Yang H."/>
            <person name="Wang J."/>
            <person name="Spillane C."/>
            <person name="Cook D.R."/>
            <person name="May G.D."/>
            <person name="Xu X."/>
            <person name="Jackson S.A."/>
        </authorList>
    </citation>
    <scope>NUCLEOTIDE SEQUENCE [LARGE SCALE GENOMIC DNA]</scope>
</reference>
<sequence length="151" mass="16734">MGSASFVITIYHLIILCRTQRHVTNQNAQQQRQQQGRSTGGNTVVPHLIPAHKYEKKNNGGDVEEDGTCAVCLGDFEEGEELRTLPECMHAFHVACIDMWLYSHSNCPVCRSSATPPSALIHRSPEFASGDLNEPHTHAMEMQIAIVLAPR</sequence>
<dbReference type="Gramene" id="C.cajan_41175.t">
    <property type="protein sequence ID" value="C.cajan_41175.t.cds1"/>
    <property type="gene ID" value="C.cajan_41175"/>
</dbReference>
<dbReference type="SUPFAM" id="SSF57850">
    <property type="entry name" value="RING/U-box"/>
    <property type="match status" value="1"/>
</dbReference>
<keyword evidence="2" id="KW-0732">Signal</keyword>
<evidence type="ECO:0000313" key="5">
    <source>
        <dbReference type="Proteomes" id="UP000075243"/>
    </source>
</evidence>